<feature type="compositionally biased region" description="Basic and acidic residues" evidence="2">
    <location>
        <begin position="170"/>
        <end position="193"/>
    </location>
</feature>
<comment type="caution">
    <text evidence="4">The sequence shown here is derived from an EMBL/GenBank/DDBJ whole genome shotgun (WGS) entry which is preliminary data.</text>
</comment>
<evidence type="ECO:0000259" key="3">
    <source>
        <dbReference type="PROSITE" id="PS50829"/>
    </source>
</evidence>
<dbReference type="SUPFAM" id="SSF55277">
    <property type="entry name" value="GYF domain"/>
    <property type="match status" value="1"/>
</dbReference>
<feature type="compositionally biased region" description="Basic and acidic residues" evidence="2">
    <location>
        <begin position="93"/>
        <end position="121"/>
    </location>
</feature>
<dbReference type="InterPro" id="IPR035445">
    <property type="entry name" value="GYF-like_dom_sf"/>
</dbReference>
<evidence type="ECO:0000313" key="4">
    <source>
        <dbReference type="EMBL" id="OAY86069.1"/>
    </source>
</evidence>
<dbReference type="EMBL" id="LSRQ01000011">
    <property type="protein sequence ID" value="OAY86069.1"/>
    <property type="molecule type" value="Genomic_DNA"/>
</dbReference>
<feature type="region of interest" description="Disordered" evidence="2">
    <location>
        <begin position="80"/>
        <end position="215"/>
    </location>
</feature>
<evidence type="ECO:0000256" key="2">
    <source>
        <dbReference type="SAM" id="MobiDB-lite"/>
    </source>
</evidence>
<gene>
    <name evidence="4" type="ORF">ACMD2_05492</name>
</gene>
<dbReference type="PANTHER" id="PTHR46992:SF1">
    <property type="entry name" value="GYF DOMAIN-CONTAINING PROTEIN"/>
    <property type="match status" value="1"/>
</dbReference>
<reference evidence="4 5" key="1">
    <citation type="journal article" date="2016" name="DNA Res.">
        <title>The draft genome of MD-2 pineapple using hybrid error correction of long reads.</title>
        <authorList>
            <person name="Redwan R.M."/>
            <person name="Saidin A."/>
            <person name="Kumar S.V."/>
        </authorList>
    </citation>
    <scope>NUCLEOTIDE SEQUENCE [LARGE SCALE GENOMIC DNA]</scope>
    <source>
        <strain evidence="5">cv. MD2</strain>
        <tissue evidence="4">Leaf</tissue>
    </source>
</reference>
<dbReference type="PANTHER" id="PTHR46992">
    <property type="entry name" value="GYF DOMAIN-CONTAINING PROTEIN"/>
    <property type="match status" value="1"/>
</dbReference>
<feature type="region of interest" description="Disordered" evidence="2">
    <location>
        <begin position="1386"/>
        <end position="1431"/>
    </location>
</feature>
<dbReference type="Proteomes" id="UP000092600">
    <property type="component" value="Unassembled WGS sequence"/>
</dbReference>
<dbReference type="PROSITE" id="PS50829">
    <property type="entry name" value="GYF"/>
    <property type="match status" value="1"/>
</dbReference>
<proteinExistence type="predicted"/>
<dbReference type="Gene3D" id="3.30.1490.40">
    <property type="match status" value="1"/>
</dbReference>
<evidence type="ECO:0000313" key="5">
    <source>
        <dbReference type="Proteomes" id="UP000092600"/>
    </source>
</evidence>
<accession>A0A199W9T4</accession>
<evidence type="ECO:0000256" key="1">
    <source>
        <dbReference type="SAM" id="Coils"/>
    </source>
</evidence>
<feature type="domain" description="GYF" evidence="3">
    <location>
        <begin position="497"/>
        <end position="548"/>
    </location>
</feature>
<dbReference type="SMART" id="SM00444">
    <property type="entry name" value="GYF"/>
    <property type="match status" value="1"/>
</dbReference>
<feature type="coiled-coil region" evidence="1">
    <location>
        <begin position="790"/>
        <end position="817"/>
    </location>
</feature>
<feature type="compositionally biased region" description="Basic and acidic residues" evidence="2">
    <location>
        <begin position="135"/>
        <end position="153"/>
    </location>
</feature>
<dbReference type="STRING" id="4615.A0A199W9T4"/>
<dbReference type="Pfam" id="PF02213">
    <property type="entry name" value="GYF"/>
    <property type="match status" value="1"/>
</dbReference>
<feature type="compositionally biased region" description="Low complexity" evidence="2">
    <location>
        <begin position="1388"/>
        <end position="1410"/>
    </location>
</feature>
<name>A0A199W9T4_ANACO</name>
<organism evidence="4 5">
    <name type="scientific">Ananas comosus</name>
    <name type="common">Pineapple</name>
    <name type="synonym">Ananas ananas</name>
    <dbReference type="NCBI Taxonomy" id="4615"/>
    <lineage>
        <taxon>Eukaryota</taxon>
        <taxon>Viridiplantae</taxon>
        <taxon>Streptophyta</taxon>
        <taxon>Embryophyta</taxon>
        <taxon>Tracheophyta</taxon>
        <taxon>Spermatophyta</taxon>
        <taxon>Magnoliopsida</taxon>
        <taxon>Liliopsida</taxon>
        <taxon>Poales</taxon>
        <taxon>Bromeliaceae</taxon>
        <taxon>Bromelioideae</taxon>
        <taxon>Ananas</taxon>
    </lineage>
</organism>
<feature type="region of interest" description="Disordered" evidence="2">
    <location>
        <begin position="1336"/>
        <end position="1355"/>
    </location>
</feature>
<keyword evidence="1" id="KW-0175">Coiled coil</keyword>
<protein>
    <recommendedName>
        <fullName evidence="3">GYF domain-containing protein</fullName>
    </recommendedName>
</protein>
<dbReference type="InterPro" id="IPR003169">
    <property type="entry name" value="GYF"/>
</dbReference>
<sequence>MAEAKADRPASLAAARSAAAAAEEVAAWAAKGGVSAEHDDEKALVGFLNESKDQPSAENSIPLSPQWLYAKPADSKFGVVAASGDARPPTPKDMWRLDSSLDKKEWRRNVPDIDSNRRWLEEERETSLLGRRERRKEGDRETAEYRKNNRRSDNISMREGADSKWSSRWGPEDKEKDSRLEKKMDVDKDDSHVQKQQLPFSGGLRPLSESDSRDKWRPRYRQEIQSGGSTMAHHGAPGFGLEKGRAEGSNVGFAPGRGRSNLSRSFSTGPIGALPVERNVSETVHTFRYPRGKLLDIYRKQRTLPSFEATPEGLEEVPSITLSSSVTPLAFLTLDDDEKAAVNDIWEGKVTSSEADSPSKEHTTGVDNEIGSDYILGEFSDNVKSLTSAVDNDRISPLISENDAFYDTKASLGTNGSVEKPGERKLLNNDGHARNSDFLKNSKLEEVDPAATFDVSAKLPYDSSSLFVTPTVQVIQKTIELSNSSDVAPNPSTPPEELSLFYRDPQGRIQGPFLVADIMSWLEEGYFGTDLPVCPSDAPEGTPFRPLGELIPHLTSKSEQVPVVSPVQNIEPLESARGNSESRIHEFAVQDADEVLYRGKLMSMDRPLVNLTSDQSNLLETSSGHILMASEVGQVSLPNQRDPKDNDLNSRRLLFSELEGTQPKNPLLSVDQPFPETVAVKDVSLFSHRQEQHMVPDEFSTKYRKNSSSNVLHDAIGASHLPTIEHQFNLEEHLLSQQLLKQRLQQEELLAQQNLDFLHHQQSNNHQVPDLEHMLKLQFELDQQQRLQQLQQQNIRQQLHQQEMQFLQQQQEQQQQLLLEQMLHQQLNGDPRHRNNNILDEVLLRQHLLNESQQQSHYLQREHDALVEQLIQAKFMQNRQHGQNLLDILSHSNSRQMLPFEQQKLLLDLQQEQMLRAQQFPIPSRQQSHMEERFNQFIQPSPSAHLNHSSRLSPLDFVHPPQRASSVELNNQIERNVALHELLNRGQGIHPLDRAISLPTTSLSPNIDLVNDLSHIHSSVHPYQHRMPEQYGGSLMDAMEGHLMVDSNRQLSNNLIESQLRQFQIEAERQRRGVKLSSSFENREHDLGNMMNQKMVLQSHQSLGLSDVSPSSSYGRGEPSWLYSHPIADNSSKLAADRTDYSESLVENSLFATTRQASQDGLVNANFGSQGMPFQSTSGMFLEQKLFPTDADGIHKEELVNTMGRNPSIERLNFADPNDGRSRTKPGSKANFMGKSILDNLEAGVGQMVGRGQEEMEVAAPNRPATFGSAGGDAIFQNYEVGDDNAFVGEISKNRNSSATLKGTDSSTLKLAHDHRASVSSEAAFSELVSTLPVKDAKREPGGVSDVPSSAKKDATFRRVPSGGIIAGASEPSFIDMLKSTSKKPALEADASASAPSDSSESMQGSGSKSNIKKKGKKGRQIDPSLLGFKVHSNRIMMGEIQRPED</sequence>